<dbReference type="EMBL" id="WIWI01000255">
    <property type="protein sequence ID" value="MQT92946.1"/>
    <property type="molecule type" value="Genomic_DNA"/>
</dbReference>
<gene>
    <name evidence="1" type="ORF">GHO39_28210</name>
</gene>
<organism evidence="1 2">
    <name type="scientific">Pseudomonas helleri</name>
    <dbReference type="NCBI Taxonomy" id="1608996"/>
    <lineage>
        <taxon>Bacteria</taxon>
        <taxon>Pseudomonadati</taxon>
        <taxon>Pseudomonadota</taxon>
        <taxon>Gammaproteobacteria</taxon>
        <taxon>Pseudomonadales</taxon>
        <taxon>Pseudomonadaceae</taxon>
        <taxon>Pseudomonas</taxon>
    </lineage>
</organism>
<protein>
    <submittedName>
        <fullName evidence="1">Uncharacterized protein</fullName>
    </submittedName>
</protein>
<sequence>MGNIGLIKKRTKIPLRIAKPAKHQSFPTVINDGTDHNSISFCGTQTIGCHRLRNEDIICLQQRIRASYVQIPPPLLFFMNSIFLAQNKCGDDSAFAFARLTKAASNFREVNSLISLMALRI</sequence>
<accession>A0A7X2C6I5</accession>
<evidence type="ECO:0000313" key="1">
    <source>
        <dbReference type="EMBL" id="MQT92946.1"/>
    </source>
</evidence>
<dbReference type="AlphaFoldDB" id="A0A7X2C6I5"/>
<name>A0A7X2C6I5_9PSED</name>
<dbReference type="Proteomes" id="UP000489190">
    <property type="component" value="Unassembled WGS sequence"/>
</dbReference>
<proteinExistence type="predicted"/>
<reference evidence="1 2" key="1">
    <citation type="submission" date="2019-10" db="EMBL/GenBank/DDBJ databases">
        <title>Evaluation of single-gene subtyping targets for Pseudomonas.</title>
        <authorList>
            <person name="Reichler S.J."/>
            <person name="Orsi R.H."/>
            <person name="Wiedmann M."/>
            <person name="Martin N.H."/>
            <person name="Murphy S.I."/>
        </authorList>
    </citation>
    <scope>NUCLEOTIDE SEQUENCE [LARGE SCALE GENOMIC DNA]</scope>
    <source>
        <strain evidence="1 2">FSL R10-3254</strain>
    </source>
</reference>
<comment type="caution">
    <text evidence="1">The sequence shown here is derived from an EMBL/GenBank/DDBJ whole genome shotgun (WGS) entry which is preliminary data.</text>
</comment>
<evidence type="ECO:0000313" key="2">
    <source>
        <dbReference type="Proteomes" id="UP000489190"/>
    </source>
</evidence>